<keyword evidence="1" id="KW-0472">Membrane</keyword>
<reference evidence="4 6" key="5">
    <citation type="journal article" date="2023" name="Int. J. Syst. Evol. Microbiol.">
        <title>Sellimonas catena sp. nov., isolated from human faeces.</title>
        <authorList>
            <person name="Hisatomi A."/>
            <person name="Ohkuma M."/>
            <person name="Sakamoto M."/>
        </authorList>
    </citation>
    <scope>NUCLEOTIDE SEQUENCE</scope>
    <source>
        <strain evidence="3 6">12EGH17</strain>
        <strain evidence="4">18CBH55</strain>
    </source>
</reference>
<protein>
    <submittedName>
        <fullName evidence="4">Flavodoxin</fullName>
    </submittedName>
</protein>
<dbReference type="InterPro" id="IPR026816">
    <property type="entry name" value="Flavodoxin_dom"/>
</dbReference>
<reference evidence="4" key="4">
    <citation type="submission" date="2022-11" db="EMBL/GenBank/DDBJ databases">
        <title>Draft genome sequence of Sellimonas catena strain 18CBH55.</title>
        <authorList>
            <person name="Hisatomi A."/>
            <person name="Ohkuma M."/>
            <person name="Sakamoto M."/>
        </authorList>
    </citation>
    <scope>NUCLEOTIDE SEQUENCE</scope>
    <source>
        <strain evidence="4">18CBH55</strain>
    </source>
</reference>
<dbReference type="SUPFAM" id="SSF52218">
    <property type="entry name" value="Flavoproteins"/>
    <property type="match status" value="1"/>
</dbReference>
<reference evidence="3" key="2">
    <citation type="submission" date="2022-11" db="EMBL/GenBank/DDBJ databases">
        <title>Draft genome sequence of Sellimonas catena strain 12EGH17.</title>
        <authorList>
            <person name="Atsushi H."/>
            <person name="Moriya O."/>
            <person name="Mitsuo S."/>
        </authorList>
    </citation>
    <scope>NUCLEOTIDE SEQUENCE</scope>
    <source>
        <strain evidence="3">12EGH17</strain>
    </source>
</reference>
<dbReference type="AlphaFoldDB" id="A0A9W6CH99"/>
<evidence type="ECO:0000313" key="5">
    <source>
        <dbReference type="Proteomes" id="UP001145094"/>
    </source>
</evidence>
<dbReference type="RefSeq" id="WP_281845933.1">
    <property type="nucleotide sequence ID" value="NZ_BSBO01000004.1"/>
</dbReference>
<dbReference type="PANTHER" id="PTHR38030:SF2">
    <property type="entry name" value="PROTOPORPHYRINOGEN IX DEHYDROGENASE [QUINONE]"/>
    <property type="match status" value="1"/>
</dbReference>
<dbReference type="GO" id="GO:0006783">
    <property type="term" value="P:heme biosynthetic process"/>
    <property type="evidence" value="ECO:0007669"/>
    <property type="project" value="TreeGrafter"/>
</dbReference>
<accession>A0A9W6CH99</accession>
<dbReference type="InterPro" id="IPR029039">
    <property type="entry name" value="Flavoprotein-like_sf"/>
</dbReference>
<dbReference type="GO" id="GO:0010181">
    <property type="term" value="F:FMN binding"/>
    <property type="evidence" value="ECO:0007669"/>
    <property type="project" value="TreeGrafter"/>
</dbReference>
<evidence type="ECO:0000256" key="1">
    <source>
        <dbReference type="SAM" id="Phobius"/>
    </source>
</evidence>
<dbReference type="InterPro" id="IPR052200">
    <property type="entry name" value="Protoporphyrinogen_IX_DH"/>
</dbReference>
<dbReference type="Proteomes" id="UP001145094">
    <property type="component" value="Unassembled WGS sequence"/>
</dbReference>
<keyword evidence="1" id="KW-0812">Transmembrane</keyword>
<keyword evidence="1" id="KW-1133">Transmembrane helix</keyword>
<feature type="domain" description="Flavodoxin" evidence="2">
    <location>
        <begin position="5"/>
        <end position="141"/>
    </location>
</feature>
<name>A0A9W6CH99_9FIRM</name>
<gene>
    <name evidence="3" type="ORF">Selli1_05600</name>
    <name evidence="4" type="ORF">Selli2_34030</name>
</gene>
<dbReference type="Pfam" id="PF12724">
    <property type="entry name" value="Flavodoxin_5"/>
    <property type="match status" value="1"/>
</dbReference>
<evidence type="ECO:0000313" key="3">
    <source>
        <dbReference type="EMBL" id="GLG03386.1"/>
    </source>
</evidence>
<dbReference type="GO" id="GO:0070819">
    <property type="term" value="F:menaquinone-dependent protoporphyrinogen oxidase activity"/>
    <property type="evidence" value="ECO:0007669"/>
    <property type="project" value="TreeGrafter"/>
</dbReference>
<organism evidence="4 5">
    <name type="scientific">Sellimonas catena</name>
    <dbReference type="NCBI Taxonomy" id="2994035"/>
    <lineage>
        <taxon>Bacteria</taxon>
        <taxon>Bacillati</taxon>
        <taxon>Bacillota</taxon>
        <taxon>Clostridia</taxon>
        <taxon>Lachnospirales</taxon>
        <taxon>Lachnospiraceae</taxon>
        <taxon>Sellimonas</taxon>
    </lineage>
</organism>
<proteinExistence type="predicted"/>
<dbReference type="Proteomes" id="UP001145145">
    <property type="component" value="Unassembled WGS sequence"/>
</dbReference>
<dbReference type="Gene3D" id="3.40.50.360">
    <property type="match status" value="1"/>
</dbReference>
<dbReference type="EMBL" id="BSCH01000031">
    <property type="protein sequence ID" value="GLG91976.1"/>
    <property type="molecule type" value="Genomic_DNA"/>
</dbReference>
<sequence>MGRGIILYQSKYGAARKYAGWLKEATGFEAVEVKQAEIGEVIRYDVIILCGGIYASGIAGISFLRKHFDRLKEKQVMVFAVGASPYDEKALEEVKTVNLKGELASIPLYYGRGMWDEEKMTWKDRTLCRMLKKAVAKKDPDTYEPWMKALMSADGKQCDWTDRSYLEPILKDLKKI</sequence>
<evidence type="ECO:0000259" key="2">
    <source>
        <dbReference type="Pfam" id="PF12724"/>
    </source>
</evidence>
<keyword evidence="6" id="KW-1185">Reference proteome</keyword>
<reference evidence="3" key="1">
    <citation type="submission" date="2022-11" db="EMBL/GenBank/DDBJ databases">
        <title>Draft genome sequence of Sellimonas catena strain 12EGH17.</title>
        <authorList>
            <person name="Hisatomi A."/>
            <person name="Ohkuma M."/>
            <person name="Sakamoto M."/>
        </authorList>
    </citation>
    <scope>NUCLEOTIDE SEQUENCE</scope>
    <source>
        <strain evidence="3">12EGH17</strain>
    </source>
</reference>
<dbReference type="PANTHER" id="PTHR38030">
    <property type="entry name" value="PROTOPORPHYRINOGEN IX DEHYDROGENASE [MENAQUINONE]"/>
    <property type="match status" value="1"/>
</dbReference>
<evidence type="ECO:0000313" key="4">
    <source>
        <dbReference type="EMBL" id="GLG91976.1"/>
    </source>
</evidence>
<reference evidence="4" key="3">
    <citation type="submission" date="2022-11" db="EMBL/GenBank/DDBJ databases">
        <title>Draft genome sequence of Sellimonas catena strain 18CBH55.</title>
        <authorList>
            <person name="Atsushi H."/>
            <person name="Moriya O."/>
            <person name="Mitsuo S."/>
        </authorList>
    </citation>
    <scope>NUCLEOTIDE SEQUENCE</scope>
    <source>
        <strain evidence="4">18CBH55</strain>
    </source>
</reference>
<feature type="transmembrane region" description="Helical" evidence="1">
    <location>
        <begin position="46"/>
        <end position="64"/>
    </location>
</feature>
<evidence type="ECO:0000313" key="6">
    <source>
        <dbReference type="Proteomes" id="UP001145145"/>
    </source>
</evidence>
<comment type="caution">
    <text evidence="4">The sequence shown here is derived from an EMBL/GenBank/DDBJ whole genome shotgun (WGS) entry which is preliminary data.</text>
</comment>
<dbReference type="EMBL" id="BSBO01000004">
    <property type="protein sequence ID" value="GLG03386.1"/>
    <property type="molecule type" value="Genomic_DNA"/>
</dbReference>